<evidence type="ECO:0000256" key="5">
    <source>
        <dbReference type="ARBA" id="ARBA00023136"/>
    </source>
</evidence>
<organism evidence="10 11">
    <name type="scientific">Chitinimonas lacunae</name>
    <dbReference type="NCBI Taxonomy" id="1963018"/>
    <lineage>
        <taxon>Bacteria</taxon>
        <taxon>Pseudomonadati</taxon>
        <taxon>Pseudomonadota</taxon>
        <taxon>Betaproteobacteria</taxon>
        <taxon>Neisseriales</taxon>
        <taxon>Chitinibacteraceae</taxon>
        <taxon>Chitinimonas</taxon>
    </lineage>
</organism>
<evidence type="ECO:0000259" key="9">
    <source>
        <dbReference type="Pfam" id="PF12704"/>
    </source>
</evidence>
<evidence type="ECO:0000313" key="10">
    <source>
        <dbReference type="EMBL" id="MFC4158100.1"/>
    </source>
</evidence>
<dbReference type="Pfam" id="PF12704">
    <property type="entry name" value="MacB_PCD"/>
    <property type="match status" value="1"/>
</dbReference>
<dbReference type="Proteomes" id="UP001595791">
    <property type="component" value="Unassembled WGS sequence"/>
</dbReference>
<evidence type="ECO:0000256" key="2">
    <source>
        <dbReference type="ARBA" id="ARBA00022475"/>
    </source>
</evidence>
<comment type="caution">
    <text evidence="10">The sequence shown here is derived from an EMBL/GenBank/DDBJ whole genome shotgun (WGS) entry which is preliminary data.</text>
</comment>
<feature type="transmembrane region" description="Helical" evidence="7">
    <location>
        <begin position="325"/>
        <end position="349"/>
    </location>
</feature>
<dbReference type="PANTHER" id="PTHR30572">
    <property type="entry name" value="MEMBRANE COMPONENT OF TRANSPORTER-RELATED"/>
    <property type="match status" value="1"/>
</dbReference>
<sequence length="406" mass="43984">MIYILLESMRAALTSILAHRLRSFLTTLGILIGTASVVAVVSLMQGLADSVREQFADIGGTAITVQPKNNSDNWASGEWNLLPLSDIDVLRYRVEGIGQLAPMMQVQAGRASYRGRSSSPQIRATTAEYAFIERRFTSQGRFLVDDDNRSRRKVAVIGSKVQEDLQLPREAVGQFIQIGSEWFKVVGVLESRGAFLGFNRDSLIYIPFEAGRALQGYDNDPYFELMFTLAPDAAAGPVRERVKRQLRLAHKLGDKPDDFELSSVDQVSKMMEKFTSVSTLVLGGIVGISLLVGGIGIMTVMLVSVTERTREIGILKAIGATRRDILIQFLLEASLLSLIGGLVGIALGFGLGHLVAGMIPNFPPAAAPLWVAVGAALFCAVVGVVFGIMPASKAAKLDPIEALRYE</sequence>
<keyword evidence="5 7" id="KW-0472">Membrane</keyword>
<keyword evidence="4 7" id="KW-1133">Transmembrane helix</keyword>
<dbReference type="InterPro" id="IPR050250">
    <property type="entry name" value="Macrolide_Exporter_MacB"/>
</dbReference>
<feature type="transmembrane region" description="Helical" evidence="7">
    <location>
        <begin position="369"/>
        <end position="389"/>
    </location>
</feature>
<evidence type="ECO:0000256" key="4">
    <source>
        <dbReference type="ARBA" id="ARBA00022989"/>
    </source>
</evidence>
<keyword evidence="3 7" id="KW-0812">Transmembrane</keyword>
<dbReference type="Pfam" id="PF02687">
    <property type="entry name" value="FtsX"/>
    <property type="match status" value="1"/>
</dbReference>
<dbReference type="RefSeq" id="WP_378160421.1">
    <property type="nucleotide sequence ID" value="NZ_JBHSBU010000001.1"/>
</dbReference>
<feature type="transmembrane region" description="Helical" evidence="7">
    <location>
        <begin position="280"/>
        <end position="305"/>
    </location>
</feature>
<reference evidence="11" key="1">
    <citation type="journal article" date="2019" name="Int. J. Syst. Evol. Microbiol.">
        <title>The Global Catalogue of Microorganisms (GCM) 10K type strain sequencing project: providing services to taxonomists for standard genome sequencing and annotation.</title>
        <authorList>
            <consortium name="The Broad Institute Genomics Platform"/>
            <consortium name="The Broad Institute Genome Sequencing Center for Infectious Disease"/>
            <person name="Wu L."/>
            <person name="Ma J."/>
        </authorList>
    </citation>
    <scope>NUCLEOTIDE SEQUENCE [LARGE SCALE GENOMIC DNA]</scope>
    <source>
        <strain evidence="11">LMG 29894</strain>
    </source>
</reference>
<evidence type="ECO:0000256" key="3">
    <source>
        <dbReference type="ARBA" id="ARBA00022692"/>
    </source>
</evidence>
<feature type="transmembrane region" description="Helical" evidence="7">
    <location>
        <begin position="21"/>
        <end position="44"/>
    </location>
</feature>
<keyword evidence="2" id="KW-1003">Cell membrane</keyword>
<comment type="similarity">
    <text evidence="6">Belongs to the ABC-4 integral membrane protein family.</text>
</comment>
<comment type="subcellular location">
    <subcellularLocation>
        <location evidence="1">Cell membrane</location>
        <topology evidence="1">Multi-pass membrane protein</topology>
    </subcellularLocation>
</comment>
<protein>
    <submittedName>
        <fullName evidence="10">ABC transporter permease</fullName>
    </submittedName>
</protein>
<evidence type="ECO:0000259" key="8">
    <source>
        <dbReference type="Pfam" id="PF02687"/>
    </source>
</evidence>
<dbReference type="InterPro" id="IPR003838">
    <property type="entry name" value="ABC3_permease_C"/>
</dbReference>
<proteinExistence type="inferred from homology"/>
<gene>
    <name evidence="10" type="ORF">ACFOW7_01890</name>
</gene>
<evidence type="ECO:0000313" key="11">
    <source>
        <dbReference type="Proteomes" id="UP001595791"/>
    </source>
</evidence>
<feature type="domain" description="MacB-like periplasmic core" evidence="9">
    <location>
        <begin position="23"/>
        <end position="244"/>
    </location>
</feature>
<evidence type="ECO:0000256" key="7">
    <source>
        <dbReference type="SAM" id="Phobius"/>
    </source>
</evidence>
<accession>A0ABV8MLC3</accession>
<dbReference type="PANTHER" id="PTHR30572:SF4">
    <property type="entry name" value="ABC TRANSPORTER PERMEASE YTRF"/>
    <property type="match status" value="1"/>
</dbReference>
<keyword evidence="11" id="KW-1185">Reference proteome</keyword>
<name>A0ABV8MLC3_9NEIS</name>
<dbReference type="EMBL" id="JBHSBU010000001">
    <property type="protein sequence ID" value="MFC4158100.1"/>
    <property type="molecule type" value="Genomic_DNA"/>
</dbReference>
<evidence type="ECO:0000256" key="1">
    <source>
        <dbReference type="ARBA" id="ARBA00004651"/>
    </source>
</evidence>
<dbReference type="InterPro" id="IPR025857">
    <property type="entry name" value="MacB_PCD"/>
</dbReference>
<evidence type="ECO:0000256" key="6">
    <source>
        <dbReference type="ARBA" id="ARBA00038076"/>
    </source>
</evidence>
<feature type="domain" description="ABC3 transporter permease C-terminal" evidence="8">
    <location>
        <begin position="285"/>
        <end position="399"/>
    </location>
</feature>